<dbReference type="EMBL" id="NKXS01006258">
    <property type="protein sequence ID" value="PIN01770.1"/>
    <property type="molecule type" value="Genomic_DNA"/>
</dbReference>
<comment type="caution">
    <text evidence="2">The sequence shown here is derived from an EMBL/GenBank/DDBJ whole genome shotgun (WGS) entry which is preliminary data.</text>
</comment>
<reference evidence="3" key="1">
    <citation type="journal article" date="2018" name="Gigascience">
        <title>Genome assembly of the Pink Ipe (Handroanthus impetiginosus, Bignoniaceae), a highly valued, ecologically keystone Neotropical timber forest tree.</title>
        <authorList>
            <person name="Silva-Junior O.B."/>
            <person name="Grattapaglia D."/>
            <person name="Novaes E."/>
            <person name="Collevatti R.G."/>
        </authorList>
    </citation>
    <scope>NUCLEOTIDE SEQUENCE [LARGE SCALE GENOMIC DNA]</scope>
    <source>
        <strain evidence="3">cv. UFG-1</strain>
    </source>
</reference>
<dbReference type="OrthoDB" id="752671at2759"/>
<feature type="region of interest" description="Disordered" evidence="1">
    <location>
        <begin position="1"/>
        <end position="67"/>
    </location>
</feature>
<name>A0A2G9G9X2_9LAMI</name>
<dbReference type="PANTHER" id="PTHR34130:SF14">
    <property type="match status" value="1"/>
</dbReference>
<sequence>MDNNQDQETLKAPKGQEDEEEEEALSLRDFPLNSDEPTVKEYSSRGHDQRTSSSQPSDSFEFSNDLNSQNMSHAEDIISCGKLVPYNKKQPLFDDQILKSLSRDDDAIDFSRRYCDSLPELSPTTTRLTRSSRSLDSKKLRRNSSLVMKSEASEIRRSFSKESVKSEGFYKGLKPRWCVLMFGPVKLPPEMDLRDMKNRQARRSSGSMFPAVEGGGRVPGDRSDRRSSWGYDWLRVLSCKNHASVDAIASIGIVPEV</sequence>
<gene>
    <name evidence="2" type="ORF">CDL12_25719</name>
</gene>
<protein>
    <submittedName>
        <fullName evidence="2">Uncharacterized protein</fullName>
    </submittedName>
</protein>
<proteinExistence type="predicted"/>
<evidence type="ECO:0000313" key="3">
    <source>
        <dbReference type="Proteomes" id="UP000231279"/>
    </source>
</evidence>
<keyword evidence="3" id="KW-1185">Reference proteome</keyword>
<dbReference type="Proteomes" id="UP000231279">
    <property type="component" value="Unassembled WGS sequence"/>
</dbReference>
<feature type="compositionally biased region" description="Basic and acidic residues" evidence="1">
    <location>
        <begin position="37"/>
        <end position="50"/>
    </location>
</feature>
<accession>A0A2G9G9X2</accession>
<dbReference type="AlphaFoldDB" id="A0A2G9G9X2"/>
<evidence type="ECO:0000256" key="1">
    <source>
        <dbReference type="SAM" id="MobiDB-lite"/>
    </source>
</evidence>
<feature type="region of interest" description="Disordered" evidence="1">
    <location>
        <begin position="201"/>
        <end position="225"/>
    </location>
</feature>
<organism evidence="2 3">
    <name type="scientific">Handroanthus impetiginosus</name>
    <dbReference type="NCBI Taxonomy" id="429701"/>
    <lineage>
        <taxon>Eukaryota</taxon>
        <taxon>Viridiplantae</taxon>
        <taxon>Streptophyta</taxon>
        <taxon>Embryophyta</taxon>
        <taxon>Tracheophyta</taxon>
        <taxon>Spermatophyta</taxon>
        <taxon>Magnoliopsida</taxon>
        <taxon>eudicotyledons</taxon>
        <taxon>Gunneridae</taxon>
        <taxon>Pentapetalae</taxon>
        <taxon>asterids</taxon>
        <taxon>lamiids</taxon>
        <taxon>Lamiales</taxon>
        <taxon>Bignoniaceae</taxon>
        <taxon>Crescentiina</taxon>
        <taxon>Tabebuia alliance</taxon>
        <taxon>Handroanthus</taxon>
    </lineage>
</organism>
<dbReference type="PANTHER" id="PTHR34130">
    <property type="entry name" value="OS08G0243800 PROTEIN"/>
    <property type="match status" value="1"/>
</dbReference>
<feature type="compositionally biased region" description="Low complexity" evidence="1">
    <location>
        <begin position="52"/>
        <end position="63"/>
    </location>
</feature>
<evidence type="ECO:0000313" key="2">
    <source>
        <dbReference type="EMBL" id="PIN01770.1"/>
    </source>
</evidence>